<keyword evidence="1" id="KW-0812">Transmembrane</keyword>
<dbReference type="Proteomes" id="UP000468581">
    <property type="component" value="Unassembled WGS sequence"/>
</dbReference>
<evidence type="ECO:0000313" key="2">
    <source>
        <dbReference type="EMBL" id="NER15023.1"/>
    </source>
</evidence>
<reference evidence="2 3" key="1">
    <citation type="submission" date="2020-01" db="EMBL/GenBank/DDBJ databases">
        <title>Leptobacterium flavescens.</title>
        <authorList>
            <person name="Wang G."/>
        </authorList>
    </citation>
    <scope>NUCLEOTIDE SEQUENCE [LARGE SCALE GENOMIC DNA]</scope>
    <source>
        <strain evidence="2 3">KCTC 22160</strain>
    </source>
</reference>
<feature type="transmembrane region" description="Helical" evidence="1">
    <location>
        <begin position="7"/>
        <end position="27"/>
    </location>
</feature>
<protein>
    <submittedName>
        <fullName evidence="2">Uncharacterized protein</fullName>
    </submittedName>
</protein>
<keyword evidence="3" id="KW-1185">Reference proteome</keyword>
<gene>
    <name evidence="2" type="ORF">GWK08_16325</name>
</gene>
<comment type="caution">
    <text evidence="2">The sequence shown here is derived from an EMBL/GenBank/DDBJ whole genome shotgun (WGS) entry which is preliminary data.</text>
</comment>
<name>A0A6P0UW70_9FLAO</name>
<evidence type="ECO:0000256" key="1">
    <source>
        <dbReference type="SAM" id="Phobius"/>
    </source>
</evidence>
<dbReference type="AlphaFoldDB" id="A0A6P0UW70"/>
<proteinExistence type="predicted"/>
<evidence type="ECO:0000313" key="3">
    <source>
        <dbReference type="Proteomes" id="UP000468581"/>
    </source>
</evidence>
<organism evidence="2 3">
    <name type="scientific">Leptobacterium flavescens</name>
    <dbReference type="NCBI Taxonomy" id="472055"/>
    <lineage>
        <taxon>Bacteria</taxon>
        <taxon>Pseudomonadati</taxon>
        <taxon>Bacteroidota</taxon>
        <taxon>Flavobacteriia</taxon>
        <taxon>Flavobacteriales</taxon>
        <taxon>Flavobacteriaceae</taxon>
        <taxon>Leptobacterium</taxon>
    </lineage>
</organism>
<keyword evidence="1" id="KW-0472">Membrane</keyword>
<sequence length="280" mass="32918">MKKLNSKIANPVFLTSLLLLILNDWVFKDYFHNAVTGKLSDFAGLFAFPFLFSLLFPRFTRHIHIFTVLLFIWWKSEFSQAFIDSANYWGIPLYRTVDYTDLIALVSVLLSYHLLKKEVQISLKPILTKALVFVSCLAFMATTALPRHPKKYVGIDKEYHFDFSRRELISRLNMVQLKEIRRLNKYNGLIDFNEESNVFHYKGETDTLALILDPRKLGTQDTISFKTSFAEIQIMGNEEESVLRLVNVYKFVRSTSDKDFREKAIKQFEKRLVRKIGRYR</sequence>
<accession>A0A6P0UW70</accession>
<feature type="transmembrane region" description="Helical" evidence="1">
    <location>
        <begin position="39"/>
        <end position="56"/>
    </location>
</feature>
<keyword evidence="1" id="KW-1133">Transmembrane helix</keyword>
<dbReference type="EMBL" id="JAABOO010000004">
    <property type="protein sequence ID" value="NER15023.1"/>
    <property type="molecule type" value="Genomic_DNA"/>
</dbReference>
<dbReference type="RefSeq" id="WP_163608325.1">
    <property type="nucleotide sequence ID" value="NZ_JAABOO010000004.1"/>
</dbReference>